<evidence type="ECO:0008006" key="3">
    <source>
        <dbReference type="Google" id="ProtNLM"/>
    </source>
</evidence>
<dbReference type="SUPFAM" id="SSF54427">
    <property type="entry name" value="NTF2-like"/>
    <property type="match status" value="1"/>
</dbReference>
<dbReference type="Proteomes" id="UP000295703">
    <property type="component" value="Unassembled WGS sequence"/>
</dbReference>
<organism evidence="1 2">
    <name type="scientific">Colletotrichum trifolii</name>
    <dbReference type="NCBI Taxonomy" id="5466"/>
    <lineage>
        <taxon>Eukaryota</taxon>
        <taxon>Fungi</taxon>
        <taxon>Dikarya</taxon>
        <taxon>Ascomycota</taxon>
        <taxon>Pezizomycotina</taxon>
        <taxon>Sordariomycetes</taxon>
        <taxon>Hypocreomycetidae</taxon>
        <taxon>Glomerellales</taxon>
        <taxon>Glomerellaceae</taxon>
        <taxon>Colletotrichum</taxon>
        <taxon>Colletotrichum orbiculare species complex</taxon>
    </lineage>
</organism>
<name>A0A4V3HU72_COLTR</name>
<keyword evidence="2" id="KW-1185">Reference proteome</keyword>
<reference evidence="1 2" key="1">
    <citation type="submission" date="2018-12" db="EMBL/GenBank/DDBJ databases">
        <title>Genome sequence and assembly of Colletotrichum trifolii.</title>
        <authorList>
            <person name="Gan P."/>
            <person name="Shirasu K."/>
        </authorList>
    </citation>
    <scope>NUCLEOTIDE SEQUENCE [LARGE SCALE GENOMIC DNA]</scope>
    <source>
        <strain evidence="1 2">543-2</strain>
    </source>
</reference>
<evidence type="ECO:0000313" key="2">
    <source>
        <dbReference type="Proteomes" id="UP000295703"/>
    </source>
</evidence>
<proteinExistence type="predicted"/>
<dbReference type="AlphaFoldDB" id="A0A4V3HU72"/>
<sequence length="163" mass="18194">MASTDVTTLQKTIEATLREFLLGYQTAKEHNDPSFISKALAPECIRYIAPVSFLTAMGAPTDFSFDVKSYQAQFAKELPVQGVNKTEINDIIIDAVGRKASASTVFHGKYSSGEKLKLEFAWFLDFNEDGTKVTRILEWLDTTEALKFQAKCNALIDELEAKQ</sequence>
<dbReference type="InterPro" id="IPR032710">
    <property type="entry name" value="NTF2-like_dom_sf"/>
</dbReference>
<dbReference type="EMBL" id="RYZW01000128">
    <property type="protein sequence ID" value="TDZ44720.1"/>
    <property type="molecule type" value="Genomic_DNA"/>
</dbReference>
<comment type="caution">
    <text evidence="1">The sequence shown here is derived from an EMBL/GenBank/DDBJ whole genome shotgun (WGS) entry which is preliminary data.</text>
</comment>
<accession>A0A4V3HU72</accession>
<protein>
    <recommendedName>
        <fullName evidence="3">SnoaL-like domain-containing protein</fullName>
    </recommendedName>
</protein>
<evidence type="ECO:0000313" key="1">
    <source>
        <dbReference type="EMBL" id="TDZ44720.1"/>
    </source>
</evidence>
<gene>
    <name evidence="1" type="ORF">CTRI78_v009400</name>
</gene>